<dbReference type="GO" id="GO:0030246">
    <property type="term" value="F:carbohydrate binding"/>
    <property type="evidence" value="ECO:0007669"/>
    <property type="project" value="UniProtKB-KW"/>
</dbReference>
<dbReference type="EMBL" id="CAJMWQ010001669">
    <property type="protein sequence ID" value="CAE6458245.1"/>
    <property type="molecule type" value="Genomic_DNA"/>
</dbReference>
<dbReference type="InterPro" id="IPR036404">
    <property type="entry name" value="Jacalin-like_lectin_dom_sf"/>
</dbReference>
<dbReference type="Proteomes" id="UP000663826">
    <property type="component" value="Unassembled WGS sequence"/>
</dbReference>
<dbReference type="InterPro" id="IPR052321">
    <property type="entry name" value="PolyBind_ProtTraffic"/>
</dbReference>
<dbReference type="Pfam" id="PF01419">
    <property type="entry name" value="Jacalin"/>
    <property type="match status" value="1"/>
</dbReference>
<evidence type="ECO:0000313" key="4">
    <source>
        <dbReference type="EMBL" id="CAE6458245.1"/>
    </source>
</evidence>
<organism evidence="4 5">
    <name type="scientific">Rhizoctonia solani</name>
    <dbReference type="NCBI Taxonomy" id="456999"/>
    <lineage>
        <taxon>Eukaryota</taxon>
        <taxon>Fungi</taxon>
        <taxon>Dikarya</taxon>
        <taxon>Basidiomycota</taxon>
        <taxon>Agaricomycotina</taxon>
        <taxon>Agaricomycetes</taxon>
        <taxon>Cantharellales</taxon>
        <taxon>Ceratobasidiaceae</taxon>
        <taxon>Rhizoctonia</taxon>
    </lineage>
</organism>
<accession>A0A8H3BKU7</accession>
<dbReference type="AlphaFoldDB" id="A0A8H3BKU7"/>
<name>A0A8H3BKU7_9AGAM</name>
<evidence type="ECO:0000313" key="5">
    <source>
        <dbReference type="Proteomes" id="UP000663826"/>
    </source>
</evidence>
<evidence type="ECO:0000256" key="2">
    <source>
        <dbReference type="ARBA" id="ARBA00022734"/>
    </source>
</evidence>
<evidence type="ECO:0000259" key="3">
    <source>
        <dbReference type="PROSITE" id="PS51752"/>
    </source>
</evidence>
<evidence type="ECO:0000256" key="1">
    <source>
        <dbReference type="ARBA" id="ARBA00022729"/>
    </source>
</evidence>
<comment type="caution">
    <text evidence="4">The sequence shown here is derived from an EMBL/GenBank/DDBJ whole genome shotgun (WGS) entry which is preliminary data.</text>
</comment>
<keyword evidence="2" id="KW-0430">Lectin</keyword>
<sequence length="449" mass="48844">MSSRLLLRSYDHLVVGASASLYRSIVDAMSRPTDELKNILLEESDFLRGLAFDDLSGPYKCSHQVAQLRPNALTAIQLNQDVTIEEIYPANEADARSAHFGWPVPSALPARPLAILDPRTQAAPHPSTWVTRRLIVQKWTISIRVEDLVALDSFVEVFEAALKKSTTAGKIQALCGVFAAWGDLVPLDVSTVYADGATSGPYGFGRTTEICDSFVLAHGEFVTGYFVWYTVAGIASLQLVKNTNQMSAFYGAQVSAADPSIFNAGGSALLGFSGNCNGQNLLQLQGVWRNDVRVDPYRSISTSTIAFGNATLFNDFQYMINPNTSRISKIRYRSTAGAVAGLQITYSSMQGDNEVHQETPTRGTDAGPTDTWVLEKGELIVRVKGYTSGASVQQLDFLTNKGNTRKFGQESGQSFDLLPPNKDMALYYLLGKSAGQVQSLTLVWGTPPL</sequence>
<proteinExistence type="predicted"/>
<dbReference type="SMART" id="SM00915">
    <property type="entry name" value="Jacalin"/>
    <property type="match status" value="1"/>
</dbReference>
<dbReference type="PANTHER" id="PTHR33589">
    <property type="entry name" value="OS11G0524900 PROTEIN"/>
    <property type="match status" value="1"/>
</dbReference>
<keyword evidence="1" id="KW-0732">Signal</keyword>
<dbReference type="Gene3D" id="2.100.10.30">
    <property type="entry name" value="Jacalin-like lectin domain"/>
    <property type="match status" value="2"/>
</dbReference>
<feature type="domain" description="Jacalin-type lectin" evidence="3">
    <location>
        <begin position="301"/>
        <end position="446"/>
    </location>
</feature>
<gene>
    <name evidence="4" type="ORF">RDB_LOCUS85582</name>
</gene>
<dbReference type="PROSITE" id="PS51752">
    <property type="entry name" value="JACALIN_LECTIN"/>
    <property type="match status" value="1"/>
</dbReference>
<dbReference type="SUPFAM" id="SSF51101">
    <property type="entry name" value="Mannose-binding lectins"/>
    <property type="match status" value="2"/>
</dbReference>
<dbReference type="PANTHER" id="PTHR33589:SF3">
    <property type="entry name" value="ZYMOGEN GRANULE MEMBRANE PROTEIN 16-LIKE"/>
    <property type="match status" value="1"/>
</dbReference>
<dbReference type="InterPro" id="IPR001229">
    <property type="entry name" value="Jacalin-like_lectin_dom"/>
</dbReference>
<reference evidence="4" key="1">
    <citation type="submission" date="2021-01" db="EMBL/GenBank/DDBJ databases">
        <authorList>
            <person name="Kaushik A."/>
        </authorList>
    </citation>
    <scope>NUCLEOTIDE SEQUENCE</scope>
    <source>
        <strain evidence="4">AG1-1B</strain>
    </source>
</reference>
<protein>
    <recommendedName>
        <fullName evidence="3">Jacalin-type lectin domain-containing protein</fullName>
    </recommendedName>
</protein>